<proteinExistence type="predicted"/>
<dbReference type="EMBL" id="LAZR01000411">
    <property type="protein sequence ID" value="KKN70095.1"/>
    <property type="molecule type" value="Genomic_DNA"/>
</dbReference>
<organism evidence="1">
    <name type="scientific">marine sediment metagenome</name>
    <dbReference type="NCBI Taxonomy" id="412755"/>
    <lineage>
        <taxon>unclassified sequences</taxon>
        <taxon>metagenomes</taxon>
        <taxon>ecological metagenomes</taxon>
    </lineage>
</organism>
<reference evidence="1" key="1">
    <citation type="journal article" date="2015" name="Nature">
        <title>Complex archaea that bridge the gap between prokaryotes and eukaryotes.</title>
        <authorList>
            <person name="Spang A."/>
            <person name="Saw J.H."/>
            <person name="Jorgensen S.L."/>
            <person name="Zaremba-Niedzwiedzka K."/>
            <person name="Martijn J."/>
            <person name="Lind A.E."/>
            <person name="van Eijk R."/>
            <person name="Schleper C."/>
            <person name="Guy L."/>
            <person name="Ettema T.J."/>
        </authorList>
    </citation>
    <scope>NUCLEOTIDE SEQUENCE</scope>
</reference>
<protein>
    <submittedName>
        <fullName evidence="1">Uncharacterized protein</fullName>
    </submittedName>
</protein>
<dbReference type="AlphaFoldDB" id="A0A0F9SM66"/>
<accession>A0A0F9SM66</accession>
<gene>
    <name evidence="1" type="ORF">LCGC14_0434200</name>
</gene>
<name>A0A0F9SM66_9ZZZZ</name>
<sequence length="98" mass="10954">MDCTNCSEGLIGVCFECVTQLRTENRRLREAIEKIQQWQQAYPLDIFPEPDLKKAHKVLKVAGMTLDAISASNTRHVINGVRDIVEQALKGDVKDGKG</sequence>
<evidence type="ECO:0000313" key="1">
    <source>
        <dbReference type="EMBL" id="KKN70095.1"/>
    </source>
</evidence>
<comment type="caution">
    <text evidence="1">The sequence shown here is derived from an EMBL/GenBank/DDBJ whole genome shotgun (WGS) entry which is preliminary data.</text>
</comment>